<dbReference type="GO" id="GO:0004519">
    <property type="term" value="F:endonuclease activity"/>
    <property type="evidence" value="ECO:0007669"/>
    <property type="project" value="UniProtKB-KW"/>
</dbReference>
<accession>A0A859FJS5</accession>
<protein>
    <submittedName>
        <fullName evidence="1">5-methylcytosine-specific restriction endonuclease system specificity protein McrC</fullName>
    </submittedName>
</protein>
<dbReference type="InterPro" id="IPR019292">
    <property type="entry name" value="McrC"/>
</dbReference>
<keyword evidence="1" id="KW-0378">Hydrolase</keyword>
<dbReference type="KEGG" id="psua:FLK61_41465"/>
<keyword evidence="1" id="KW-0540">Nuclease</keyword>
<dbReference type="AlphaFoldDB" id="A0A859FJS5"/>
<dbReference type="PANTHER" id="PTHR38733:SF1">
    <property type="entry name" value="TYPE IV METHYL-DIRECTED RESTRICTION ENZYME ECOKMCRBC"/>
    <property type="match status" value="1"/>
</dbReference>
<dbReference type="EMBL" id="CP041372">
    <property type="protein sequence ID" value="QKS73061.1"/>
    <property type="molecule type" value="Genomic_DNA"/>
</dbReference>
<keyword evidence="2" id="KW-1185">Reference proteome</keyword>
<dbReference type="REBASE" id="398045">
    <property type="entry name" value="BspU3P1McrBCP"/>
</dbReference>
<dbReference type="PANTHER" id="PTHR38733">
    <property type="entry name" value="PROTEIN MCRC"/>
    <property type="match status" value="1"/>
</dbReference>
<dbReference type="Proteomes" id="UP000318138">
    <property type="component" value="Chromosome"/>
</dbReference>
<organism evidence="1 2">
    <name type="scientific">Paenalkalicoccus suaedae</name>
    <dbReference type="NCBI Taxonomy" id="2592382"/>
    <lineage>
        <taxon>Bacteria</taxon>
        <taxon>Bacillati</taxon>
        <taxon>Bacillota</taxon>
        <taxon>Bacilli</taxon>
        <taxon>Bacillales</taxon>
        <taxon>Bacillaceae</taxon>
        <taxon>Paenalkalicoccus</taxon>
    </lineage>
</organism>
<evidence type="ECO:0000313" key="2">
    <source>
        <dbReference type="Proteomes" id="UP000318138"/>
    </source>
</evidence>
<proteinExistence type="predicted"/>
<sequence length="347" mass="40081">MIKLQNIYYMMAYAFRLLDSKGQAKVDPDKFDGALDLYAAILHMEVSNQVKKGLAKGYVELTDTLRSPRGKMHVSQSIKQNTIVSKQIVCTVDDYIEDTEVNRILKATMRQLVRSQDVKKDQVRKLKKLLFYFDYVGECSLKSVKWRSLHVHRHLSSYRPLMQLCELIVDSLLLSEDEGVKTAPHIVDDQALHRLYEKFVLAYYKRHYPDFRPRASAIGWDVAGEDTAFLPSMQTDIVLHHKGRRLIIDTKYYTRTMQTNSLYNSRSLHSSNMYQMYTYVMNMGCGKPGAVEGMLLYAKTDEAITPNQSHEISGYRISAKTLDLDTDFEEIRSQLDEIAEGFMERVV</sequence>
<dbReference type="Pfam" id="PF10117">
    <property type="entry name" value="McrBC"/>
    <property type="match status" value="1"/>
</dbReference>
<name>A0A859FJS5_9BACI</name>
<keyword evidence="1" id="KW-0255">Endonuclease</keyword>
<reference evidence="2" key="1">
    <citation type="submission" date="2019-07" db="EMBL/GenBank/DDBJ databases">
        <title>Bacillus alkalisoli sp. nov. isolated from saline soil.</title>
        <authorList>
            <person name="Sun J.-Q."/>
            <person name="Xu L."/>
        </authorList>
    </citation>
    <scope>NUCLEOTIDE SEQUENCE [LARGE SCALE GENOMIC DNA]</scope>
    <source>
        <strain evidence="2">M4U3P1</strain>
    </source>
</reference>
<dbReference type="RefSeq" id="WP_176011027.1">
    <property type="nucleotide sequence ID" value="NZ_CP041372.2"/>
</dbReference>
<gene>
    <name evidence="1" type="ORF">FLK61_41465</name>
</gene>
<evidence type="ECO:0000313" key="1">
    <source>
        <dbReference type="EMBL" id="QKS73061.1"/>
    </source>
</evidence>